<evidence type="ECO:0008006" key="3">
    <source>
        <dbReference type="Google" id="ProtNLM"/>
    </source>
</evidence>
<dbReference type="AlphaFoldDB" id="A0A449A5N7"/>
<evidence type="ECO:0000313" key="1">
    <source>
        <dbReference type="EMBL" id="VEU59534.1"/>
    </source>
</evidence>
<keyword evidence="2" id="KW-1185">Reference proteome</keyword>
<dbReference type="SUPFAM" id="SSF56112">
    <property type="entry name" value="Protein kinase-like (PK-like)"/>
    <property type="match status" value="1"/>
</dbReference>
<dbReference type="InterPro" id="IPR011009">
    <property type="entry name" value="Kinase-like_dom_sf"/>
</dbReference>
<proteinExistence type="predicted"/>
<gene>
    <name evidence="1" type="ORF">NCTC10166_00512</name>
</gene>
<dbReference type="RefSeq" id="WP_129719918.1">
    <property type="nucleotide sequence ID" value="NZ_LR214951.1"/>
</dbReference>
<reference evidence="1 2" key="1">
    <citation type="submission" date="2019-01" db="EMBL/GenBank/DDBJ databases">
        <authorList>
            <consortium name="Pathogen Informatics"/>
        </authorList>
    </citation>
    <scope>NUCLEOTIDE SEQUENCE [LARGE SCALE GENOMIC DNA]</scope>
    <source>
        <strain evidence="1 2">NCTC10166</strain>
    </source>
</reference>
<protein>
    <recommendedName>
        <fullName evidence="3">Protein kinase domain-containing protein</fullName>
    </recommendedName>
</protein>
<dbReference type="Proteomes" id="UP000289440">
    <property type="component" value="Chromosome"/>
</dbReference>
<dbReference type="EMBL" id="LR214951">
    <property type="protein sequence ID" value="VEU59534.1"/>
    <property type="molecule type" value="Genomic_DNA"/>
</dbReference>
<accession>A0A449A5N7</accession>
<evidence type="ECO:0000313" key="2">
    <source>
        <dbReference type="Proteomes" id="UP000289440"/>
    </source>
</evidence>
<name>A0A449A5N7_9BACT</name>
<organism evidence="1 2">
    <name type="scientific">Mesomycoplasma neurolyticum</name>
    <dbReference type="NCBI Taxonomy" id="2120"/>
    <lineage>
        <taxon>Bacteria</taxon>
        <taxon>Bacillati</taxon>
        <taxon>Mycoplasmatota</taxon>
        <taxon>Mycoplasmoidales</taxon>
        <taxon>Metamycoplasmataceae</taxon>
        <taxon>Mesomycoplasma</taxon>
    </lineage>
</organism>
<sequence length="240" mass="28980">MGTSEINNPIFLLKKEIKNYKKYSKEEWIPKFFEKGKLNNNEFIIREFVDGQKLEDTFLKLNIQLQKQQDLNEIKKTQNKINSLIKKIIFLFLKIKKLKIQNIDFSVENIIIEKNQNLKFIDLEYWVENNDYFRKDYIDLLKTLLNVFGLYSETWKIGDNKNYTIQQINKIKILFNLKTEFIYFLKSLFLVNNNSILNIIKLFIDKDIQIFDNSKSNVKKNKKIIIKKINSFFLTYQILF</sequence>
<dbReference type="KEGG" id="mnu:NCTC10166_00512"/>